<evidence type="ECO:0000256" key="13">
    <source>
        <dbReference type="ARBA" id="ARBA00026054"/>
    </source>
</evidence>
<name>A0A1R4B6Q1_9VIBR</name>
<dbReference type="PANTHER" id="PTHR33445">
    <property type="entry name" value="ATP SYNTHASE SUBUNIT B', CHLOROPLASTIC"/>
    <property type="match status" value="1"/>
</dbReference>
<dbReference type="Gene3D" id="1.20.5.620">
    <property type="entry name" value="F1F0 ATP synthase subunit B, membrane domain"/>
    <property type="match status" value="1"/>
</dbReference>
<dbReference type="EMBL" id="FUFT01000005">
    <property type="protein sequence ID" value="SJL84592.1"/>
    <property type="molecule type" value="Genomic_DNA"/>
</dbReference>
<dbReference type="STRING" id="1918946.VPAL9027_02583"/>
<evidence type="ECO:0000256" key="15">
    <source>
        <dbReference type="HAMAP-Rule" id="MF_01398"/>
    </source>
</evidence>
<comment type="subunit">
    <text evidence="13">F-type ATPases have 2 components, F(1) - the catalytic core - and F(0) - the membrane proton channel. F(1) has five subunits: alpha(3), beta(3), gamma(1), delta(1), epsilon(1). F(0) has four main subunits: a(1), b(2) and c(10-14). The alpha and beta chains form an alternating ring which encloses part of the gamma chain. F(1) is attached to F(0) by a central stalk formed by the gamma and epsilon chains, while a peripheral stalk is formed by the delta and b chains.</text>
</comment>
<dbReference type="AlphaFoldDB" id="A0A1R4B6Q1"/>
<evidence type="ECO:0000256" key="1">
    <source>
        <dbReference type="ARBA" id="ARBA00005513"/>
    </source>
</evidence>
<keyword evidence="8 15" id="KW-0406">Ion transport</keyword>
<dbReference type="Proteomes" id="UP000189475">
    <property type="component" value="Unassembled WGS sequence"/>
</dbReference>
<gene>
    <name evidence="18" type="primary">atpF_1</name>
    <name evidence="15" type="synonym">atpF</name>
    <name evidence="18" type="ORF">VPAL9027_02583</name>
</gene>
<dbReference type="HAMAP" id="MF_01398">
    <property type="entry name" value="ATP_synth_b_bprime"/>
    <property type="match status" value="1"/>
</dbReference>
<proteinExistence type="inferred from homology"/>
<evidence type="ECO:0000313" key="19">
    <source>
        <dbReference type="Proteomes" id="UP000189475"/>
    </source>
</evidence>
<evidence type="ECO:0000256" key="11">
    <source>
        <dbReference type="ARBA" id="ARBA00025198"/>
    </source>
</evidence>
<dbReference type="GO" id="GO:0046961">
    <property type="term" value="F:proton-transporting ATPase activity, rotational mechanism"/>
    <property type="evidence" value="ECO:0007669"/>
    <property type="project" value="TreeGrafter"/>
</dbReference>
<dbReference type="GO" id="GO:0046933">
    <property type="term" value="F:proton-transporting ATP synthase activity, rotational mechanism"/>
    <property type="evidence" value="ECO:0007669"/>
    <property type="project" value="UniProtKB-UniRule"/>
</dbReference>
<dbReference type="RefSeq" id="WP_077314942.1">
    <property type="nucleotide sequence ID" value="NZ_AP024888.1"/>
</dbReference>
<evidence type="ECO:0000256" key="3">
    <source>
        <dbReference type="ARBA" id="ARBA00022475"/>
    </source>
</evidence>
<evidence type="ECO:0000256" key="8">
    <source>
        <dbReference type="ARBA" id="ARBA00023065"/>
    </source>
</evidence>
<dbReference type="Pfam" id="PF00430">
    <property type="entry name" value="ATP-synt_B"/>
    <property type="match status" value="1"/>
</dbReference>
<dbReference type="NCBIfam" id="TIGR01144">
    <property type="entry name" value="ATP_synt_b"/>
    <property type="match status" value="1"/>
</dbReference>
<dbReference type="PANTHER" id="PTHR33445:SF1">
    <property type="entry name" value="ATP SYNTHASE SUBUNIT B"/>
    <property type="match status" value="1"/>
</dbReference>
<comment type="similarity">
    <text evidence="1 15 16">Belongs to the ATPase B chain family.</text>
</comment>
<keyword evidence="4 15" id="KW-0138">CF(0)</keyword>
<keyword evidence="7 15" id="KW-1133">Transmembrane helix</keyword>
<evidence type="ECO:0000256" key="12">
    <source>
        <dbReference type="ARBA" id="ARBA00025614"/>
    </source>
</evidence>
<keyword evidence="6 15" id="KW-0375">Hydrogen ion transport</keyword>
<evidence type="ECO:0000256" key="7">
    <source>
        <dbReference type="ARBA" id="ARBA00022989"/>
    </source>
</evidence>
<protein>
    <recommendedName>
        <fullName evidence="15">ATP synthase subunit b</fullName>
    </recommendedName>
    <alternativeName>
        <fullName evidence="15">ATP synthase F(0) sector subunit b</fullName>
    </alternativeName>
    <alternativeName>
        <fullName evidence="15">ATPase subunit I</fullName>
    </alternativeName>
    <alternativeName>
        <fullName evidence="15">F-type ATPase subunit b</fullName>
        <shortName evidence="15">F-ATPase subunit b</shortName>
    </alternativeName>
</protein>
<evidence type="ECO:0000256" key="16">
    <source>
        <dbReference type="RuleBase" id="RU003848"/>
    </source>
</evidence>
<sequence>MNINATMLGQVISFIIFTWLCMKYVWPPLVKLLDERRADIAKGLEHTDQAAKELALAKANGQAVISEAREKAQALMAQGKQRQDAMIEEAVELARKEKARIIEEGRAEVENERHRLRQELQAEMADLVIESASKLISRNLDSDANRNLVNRFIKEL</sequence>
<dbReference type="OrthoDB" id="9788020at2"/>
<evidence type="ECO:0000313" key="18">
    <source>
        <dbReference type="EMBL" id="SJL84592.1"/>
    </source>
</evidence>
<feature type="transmembrane region" description="Helical" evidence="15">
    <location>
        <begin position="6"/>
        <end position="26"/>
    </location>
</feature>
<dbReference type="GO" id="GO:0012505">
    <property type="term" value="C:endomembrane system"/>
    <property type="evidence" value="ECO:0007669"/>
    <property type="project" value="UniProtKB-SubCell"/>
</dbReference>
<dbReference type="InterPro" id="IPR050059">
    <property type="entry name" value="ATP_synthase_B_chain"/>
</dbReference>
<keyword evidence="3 15" id="KW-1003">Cell membrane</keyword>
<organism evidence="18 19">
    <name type="scientific">Vibrio palustris</name>
    <dbReference type="NCBI Taxonomy" id="1918946"/>
    <lineage>
        <taxon>Bacteria</taxon>
        <taxon>Pseudomonadati</taxon>
        <taxon>Pseudomonadota</taxon>
        <taxon>Gammaproteobacteria</taxon>
        <taxon>Vibrionales</taxon>
        <taxon>Vibrionaceae</taxon>
        <taxon>Vibrio</taxon>
    </lineage>
</organism>
<dbReference type="CDD" id="cd06503">
    <property type="entry name" value="ATP-synt_Fo_b"/>
    <property type="match status" value="1"/>
</dbReference>
<evidence type="ECO:0000256" key="14">
    <source>
        <dbReference type="ARBA" id="ARBA00037847"/>
    </source>
</evidence>
<evidence type="ECO:0000256" key="5">
    <source>
        <dbReference type="ARBA" id="ARBA00022692"/>
    </source>
</evidence>
<keyword evidence="10 15" id="KW-0066">ATP synthesis</keyword>
<comment type="function">
    <text evidence="11 15">F(1)F(0) ATP synthase produces ATP from ADP in the presence of a proton or sodium gradient. F-type ATPases consist of two structural domains, F(1) containing the extramembraneous catalytic core and F(0) containing the membrane proton channel, linked together by a central stalk and a peripheral stalk. During catalysis, ATP synthesis in the catalytic domain of F(1) is coupled via a rotary mechanism of the central stalk subunits to proton translocation.</text>
</comment>
<keyword evidence="2 15" id="KW-0813">Transport</keyword>
<evidence type="ECO:0000256" key="6">
    <source>
        <dbReference type="ARBA" id="ARBA00022781"/>
    </source>
</evidence>
<comment type="function">
    <text evidence="12">Component of the F(0) channel, it forms part of the peripheral stalk, linking F(1) to F(0). The b'-subunit is a diverged and duplicated form of b found in plants and photosynthetic bacteria.</text>
</comment>
<evidence type="ECO:0000256" key="4">
    <source>
        <dbReference type="ARBA" id="ARBA00022547"/>
    </source>
</evidence>
<evidence type="ECO:0000256" key="10">
    <source>
        <dbReference type="ARBA" id="ARBA00023310"/>
    </source>
</evidence>
<dbReference type="InterPro" id="IPR005864">
    <property type="entry name" value="ATP_synth_F0_bsu_bac"/>
</dbReference>
<dbReference type="GO" id="GO:0045259">
    <property type="term" value="C:proton-transporting ATP synthase complex"/>
    <property type="evidence" value="ECO:0007669"/>
    <property type="project" value="UniProtKB-KW"/>
</dbReference>
<evidence type="ECO:0000256" key="17">
    <source>
        <dbReference type="SAM" id="Coils"/>
    </source>
</evidence>
<dbReference type="SUPFAM" id="SSF81573">
    <property type="entry name" value="F1F0 ATP synthase subunit B, membrane domain"/>
    <property type="match status" value="1"/>
</dbReference>
<dbReference type="InterPro" id="IPR002146">
    <property type="entry name" value="ATP_synth_b/b'su_bac/chlpt"/>
</dbReference>
<keyword evidence="19" id="KW-1185">Reference proteome</keyword>
<keyword evidence="5 15" id="KW-0812">Transmembrane</keyword>
<comment type="subunit">
    <text evidence="15">F-type ATPases have 2 components, F(1) - the catalytic core - and F(0) - the membrane proton channel. F(1) has five subunits: alpha(3), beta(3), gamma(1), delta(1), epsilon(1). F(0) has three main subunits: a(1), b(2) and c(10-14). The alpha and beta chains form an alternating ring which encloses part of the gamma chain. F(1) is attached to F(0) by a central stalk formed by the gamma and epsilon chains, while a peripheral stalk is formed by the delta and b chains.</text>
</comment>
<evidence type="ECO:0000256" key="2">
    <source>
        <dbReference type="ARBA" id="ARBA00022448"/>
    </source>
</evidence>
<comment type="subcellular location">
    <subcellularLocation>
        <location evidence="15">Cell membrane</location>
        <topology evidence="15">Single-pass membrane protein</topology>
    </subcellularLocation>
    <subcellularLocation>
        <location evidence="14">Endomembrane system</location>
        <topology evidence="14">Single-pass membrane protein</topology>
    </subcellularLocation>
</comment>
<evidence type="ECO:0000256" key="9">
    <source>
        <dbReference type="ARBA" id="ARBA00023136"/>
    </source>
</evidence>
<reference evidence="18 19" key="1">
    <citation type="submission" date="2017-02" db="EMBL/GenBank/DDBJ databases">
        <authorList>
            <person name="Peterson S.W."/>
        </authorList>
    </citation>
    <scope>NUCLEOTIDE SEQUENCE [LARGE SCALE GENOMIC DNA]</scope>
    <source>
        <strain evidence="18 19">CECT 9027</strain>
    </source>
</reference>
<feature type="coiled-coil region" evidence="17">
    <location>
        <begin position="99"/>
        <end position="126"/>
    </location>
</feature>
<dbReference type="GO" id="GO:0005886">
    <property type="term" value="C:plasma membrane"/>
    <property type="evidence" value="ECO:0007669"/>
    <property type="project" value="UniProtKB-SubCell"/>
</dbReference>
<dbReference type="InterPro" id="IPR028987">
    <property type="entry name" value="ATP_synth_B-like_membr_sf"/>
</dbReference>
<dbReference type="NCBIfam" id="NF004411">
    <property type="entry name" value="PRK05759.1-2"/>
    <property type="match status" value="1"/>
</dbReference>
<keyword evidence="17" id="KW-0175">Coiled coil</keyword>
<accession>A0A1R4B6Q1</accession>
<keyword evidence="9 15" id="KW-0472">Membrane</keyword>